<dbReference type="Pfam" id="PF01734">
    <property type="entry name" value="Patatin"/>
    <property type="match status" value="1"/>
</dbReference>
<evidence type="ECO:0000256" key="11">
    <source>
        <dbReference type="SAM" id="MobiDB-lite"/>
    </source>
</evidence>
<accession>A0AAV1IIW5</accession>
<protein>
    <recommendedName>
        <fullName evidence="10">Patatin</fullName>
        <ecNumber evidence="10">3.1.1.-</ecNumber>
    </recommendedName>
</protein>
<comment type="similarity">
    <text evidence="10">Belongs to the patatin family.</text>
</comment>
<evidence type="ECO:0000259" key="13">
    <source>
        <dbReference type="PROSITE" id="PS51635"/>
    </source>
</evidence>
<feature type="short sequence motif" description="GXSXG" evidence="9">
    <location>
        <begin position="1271"/>
        <end position="1275"/>
    </location>
</feature>
<dbReference type="Gene3D" id="2.60.120.10">
    <property type="entry name" value="Jelly Rolls"/>
    <property type="match status" value="3"/>
</dbReference>
<dbReference type="EC" id="3.1.1.-" evidence="10"/>
<feature type="region of interest" description="Disordered" evidence="11">
    <location>
        <begin position="1568"/>
        <end position="1636"/>
    </location>
</feature>
<dbReference type="GO" id="GO:0004622">
    <property type="term" value="F:phosphatidylcholine lysophospholipase activity"/>
    <property type="evidence" value="ECO:0007669"/>
    <property type="project" value="UniProtKB-ARBA"/>
</dbReference>
<dbReference type="PANTHER" id="PTHR14226:SF29">
    <property type="entry name" value="NEUROPATHY TARGET ESTERASE SWS"/>
    <property type="match status" value="1"/>
</dbReference>
<feature type="compositionally biased region" description="Polar residues" evidence="11">
    <location>
        <begin position="1653"/>
        <end position="1666"/>
    </location>
</feature>
<comment type="domain">
    <text evidence="10">The nitrogen atoms of the two glycine residues in the GGXR motif define the oxyanion hole, and stabilize the oxyanion that forms during the nucleophilic attack by the catalytic serine during substrate cleavage.</text>
</comment>
<evidence type="ECO:0000256" key="4">
    <source>
        <dbReference type="ARBA" id="ARBA00022801"/>
    </source>
</evidence>
<dbReference type="InterPro" id="IPR016035">
    <property type="entry name" value="Acyl_Trfase/lysoPLipase"/>
</dbReference>
<dbReference type="InterPro" id="IPR018490">
    <property type="entry name" value="cNMP-bd_dom_sf"/>
</dbReference>
<evidence type="ECO:0000313" key="14">
    <source>
        <dbReference type="EMBL" id="CAK0786385.1"/>
    </source>
</evidence>
<keyword evidence="8" id="KW-0472">Membrane</keyword>
<sequence length="1964" mass="209383">MPEGEESSLTTLWLPSAQQQRKLLVTGVLATVLTMAEMYNGSVTRVLRYIKRSCAAAFAQYLEDQGGFPLFTIEGNEPEVTKATWNLPMPPSQQKDQDRAQLPSTEEGPAGTGEDESQADSSSSSDLPNFFASTKFFACLDLLESKELFEATEMVKVQPREVLFRSGEDSQSGIFIVVEGGLGVYLDEGEELRLTNILRTGESVGDLDVLDGALRSVTCMAMEDGATLVSVPRDLFISFIAAKPRTLQIYLHKAMARLWRVAHFVLTDFLELSLEEMPARLTAYPPGIPATAPSALTASMHLGVLPEPSGPLTGAGSLGMPDLGSLAPSGSALGSHPRPAGRERQGVRFAPCLEKVSEGQSASPTDGSLADSPGTSPLRPARPGRLSGLGDQPTRFMDLAGNKASYGVEMSTPFRDAPLPDPDGDMDGALEQMSTFADAAAKTSADEEIYGSSLTGQQGAHFPPRAAGKAPLPPKQGASSHSIAQRRAADPEKQEMLSKLRSTATQAGSSARAGAGAEGAAPARRSFSLGRNLSQHLDHGSPAVPVSARLPAPALNGSINSEEEAESLSAAAPSEATEDDQVPEMSDIPMLLSDAEILNSIKSTMTRKQTMSLPLHLLKGNSSLDALENALRAESKFVSPAPSLPRRSMVSGSQATLASGWDVISPEEGYLTEELQERLQSCSGAAPPGASRPACGQHVQLRRGELLHDVDKTVRHFYFLIEGNMLAERRAKGKKKETALLGPGSMLDAAAYLSSTRSRASMRAATSCRLAAFGAQELEALLEDSVDVFVDLLLLAGRALGPIIRRFISLGLNRVWTKAGDTVYRQGEPAESLYILISGRLRLLRADPDGEGPMVVEEEVGRGEAVGAVWALTGGRHDTTALCARDSEFVRMSRGAFEVLAQQNPRATSNMLEGMARRISAASSARSKRRTYISSSNPTHNTAALSMTNRSASEDDKGRGGEIVTIALVPAGSYASWLAGDNLAPAANAALGTVGGKVPSLKQRASGFAANGGAATLAVQKVADALKTSLEELFGPTLHLNASTLEVSFKTAFQRLHTSFYRSKLTSWMAAQEEDYRFIILEADAAVTPWSRICISHADCVLLVGAEEASPQVNLLEEQLVWAPMGPPSEAASIVSSGRSSKVALFGPFDPSSASWSYSNSHTGINAERSSGKARSMENLAAQMRRVEVLLLHQAGSEPSGTLDWLKPRPLLARHHHVRLSHNKDMARVARWMAGKAVGLVLSGGGSRGLAHLGVLHALDDAGVPIDVIGGTSQGAFMAALYAQGLAWERMHEVVREYAGAMGSVRHLLSDLTLPIISVFSGAGFDRVIRQSFQHGAQRIEDLWLSFFCMTTNMTRGEPTVHQDGLLWKLVRASMTIVGLIPPVYENGELLIDGGYLNNMPVDVMRGLGVDTVIVVDVEDRDDSVWHNLTPLDGGLSGWRLLWDRWCPIPSFRYNIKVPRYSQMIAALTWMSHSQNLRRMAREHPIDLYMQPPVTRFRLLDYHLMDRIVRDSNRYAWAAISEWQCHQGMTQGGRLSQAPARGGPTPEKQAFRRSRSVACMTQLQAKQKYGSDALSSDSEAPASPEREGSAAAAEAAAKAEAGPEQADSLQASTSTEGREMSTIARTQSADGRRSFDSLASGRSAALPLLPQPYWSSPASHSVQQEAARSAAKAQGQGGSDRQPVKNLLPPSLPQLQKHEGPEDRAEGSAAGAGGQAEGAPAHLGSGQLSSLPIVLSRQNSISSAGGEDEAASEPDEAGTLSSTSEEAASVEGSAQTTVEVPESAQHASGQQSSEGQWQASAHSNGDAKVGAQQPERPLSARSFSRSRSSSFSKGPATGQASYRSSAMEDMRAASTGLVDLPEQATNQATAPIRIPIPEMRRPSLPPGRGSLTEMHSAGKSSLPRQLSTHPSHATPPGTAYEGQGSPPPHAAAVGYATLRQSSATLRDETASSFSDVFEFPEGNH</sequence>
<feature type="compositionally biased region" description="Polar residues" evidence="11">
    <location>
        <begin position="1726"/>
        <end position="1743"/>
    </location>
</feature>
<comment type="function">
    <text evidence="10">Lipolytic acyl hydrolase (LAH).</text>
</comment>
<dbReference type="InterPro" id="IPR002641">
    <property type="entry name" value="PNPLA_dom"/>
</dbReference>
<feature type="region of interest" description="Disordered" evidence="11">
    <location>
        <begin position="454"/>
        <end position="523"/>
    </location>
</feature>
<feature type="region of interest" description="Disordered" evidence="11">
    <location>
        <begin position="1531"/>
        <end position="1555"/>
    </location>
</feature>
<comment type="caution">
    <text evidence="14">The sequence shown here is derived from an EMBL/GenBank/DDBJ whole genome shotgun (WGS) entry which is preliminary data.</text>
</comment>
<comment type="similarity">
    <text evidence="2">Belongs to the NTE family.</text>
</comment>
<dbReference type="SUPFAM" id="SSF51206">
    <property type="entry name" value="cAMP-binding domain-like"/>
    <property type="match status" value="3"/>
</dbReference>
<dbReference type="SMART" id="SM00100">
    <property type="entry name" value="cNMP"/>
    <property type="match status" value="3"/>
</dbReference>
<evidence type="ECO:0000256" key="9">
    <source>
        <dbReference type="PROSITE-ProRule" id="PRU01161"/>
    </source>
</evidence>
<proteinExistence type="inferred from homology"/>
<feature type="domain" description="Cyclic nucleotide-binding" evidence="12">
    <location>
        <begin position="816"/>
        <end position="918"/>
    </location>
</feature>
<feature type="compositionally biased region" description="Low complexity" evidence="11">
    <location>
        <begin position="1819"/>
        <end position="1832"/>
    </location>
</feature>
<evidence type="ECO:0000259" key="12">
    <source>
        <dbReference type="PROSITE" id="PS50042"/>
    </source>
</evidence>
<feature type="region of interest" description="Disordered" evidence="11">
    <location>
        <begin position="312"/>
        <end position="343"/>
    </location>
</feature>
<feature type="region of interest" description="Disordered" evidence="11">
    <location>
        <begin position="1651"/>
        <end position="1932"/>
    </location>
</feature>
<feature type="region of interest" description="Disordered" evidence="11">
    <location>
        <begin position="82"/>
        <end position="126"/>
    </location>
</feature>
<reference evidence="14 15" key="1">
    <citation type="submission" date="2023-10" db="EMBL/GenBank/DDBJ databases">
        <authorList>
            <person name="Maclean D."/>
            <person name="Macfadyen A."/>
        </authorList>
    </citation>
    <scope>NUCLEOTIDE SEQUENCE [LARGE SCALE GENOMIC DNA]</scope>
</reference>
<feature type="short sequence motif" description="GXGXXG" evidence="9">
    <location>
        <begin position="1244"/>
        <end position="1249"/>
    </location>
</feature>
<feature type="domain" description="Cyclic nucleotide-binding" evidence="12">
    <location>
        <begin position="717"/>
        <end position="782"/>
    </location>
</feature>
<feature type="compositionally biased region" description="Polar residues" evidence="11">
    <location>
        <begin position="1898"/>
        <end position="1911"/>
    </location>
</feature>
<keyword evidence="4 9" id="KW-0378">Hydrolase</keyword>
<dbReference type="InterPro" id="IPR000595">
    <property type="entry name" value="cNMP-bd_dom"/>
</dbReference>
<dbReference type="InterPro" id="IPR014710">
    <property type="entry name" value="RmlC-like_jellyroll"/>
</dbReference>
<feature type="compositionally biased region" description="Basic and acidic residues" evidence="11">
    <location>
        <begin position="487"/>
        <end position="498"/>
    </location>
</feature>
<keyword evidence="5 9" id="KW-0442">Lipid degradation</keyword>
<dbReference type="PROSITE" id="PS51635">
    <property type="entry name" value="PNPLA"/>
    <property type="match status" value="1"/>
</dbReference>
<organism evidence="14 15">
    <name type="scientific">Coccomyxa viridis</name>
    <dbReference type="NCBI Taxonomy" id="1274662"/>
    <lineage>
        <taxon>Eukaryota</taxon>
        <taxon>Viridiplantae</taxon>
        <taxon>Chlorophyta</taxon>
        <taxon>core chlorophytes</taxon>
        <taxon>Trebouxiophyceae</taxon>
        <taxon>Trebouxiophyceae incertae sedis</taxon>
        <taxon>Coccomyxaceae</taxon>
        <taxon>Coccomyxa</taxon>
    </lineage>
</organism>
<dbReference type="Pfam" id="PF24179">
    <property type="entry name" value="NTE_Ploop"/>
    <property type="match status" value="1"/>
</dbReference>
<dbReference type="GO" id="GO:0016020">
    <property type="term" value="C:membrane"/>
    <property type="evidence" value="ECO:0007669"/>
    <property type="project" value="UniProtKB-SubCell"/>
</dbReference>
<evidence type="ECO:0000256" key="1">
    <source>
        <dbReference type="ARBA" id="ARBA00004370"/>
    </source>
</evidence>
<dbReference type="EMBL" id="CAUYUE010000014">
    <property type="protein sequence ID" value="CAK0786385.1"/>
    <property type="molecule type" value="Genomic_DNA"/>
</dbReference>
<evidence type="ECO:0000256" key="3">
    <source>
        <dbReference type="ARBA" id="ARBA00022692"/>
    </source>
</evidence>
<feature type="domain" description="Cyclic nucleotide-binding" evidence="12">
    <location>
        <begin position="136"/>
        <end position="240"/>
    </location>
</feature>
<dbReference type="InterPro" id="IPR050301">
    <property type="entry name" value="NTE"/>
</dbReference>
<dbReference type="PANTHER" id="PTHR14226">
    <property type="entry name" value="NEUROPATHY TARGET ESTERASE/SWISS CHEESE D.MELANOGASTER"/>
    <property type="match status" value="1"/>
</dbReference>
<comment type="subcellular location">
    <subcellularLocation>
        <location evidence="1">Membrane</location>
    </subcellularLocation>
</comment>
<feature type="region of interest" description="Disordered" evidence="11">
    <location>
        <begin position="923"/>
        <end position="957"/>
    </location>
</feature>
<feature type="active site" description="Nucleophile" evidence="9">
    <location>
        <position position="1273"/>
    </location>
</feature>
<evidence type="ECO:0000256" key="7">
    <source>
        <dbReference type="ARBA" id="ARBA00023098"/>
    </source>
</evidence>
<dbReference type="CDD" id="cd00038">
    <property type="entry name" value="CAP_ED"/>
    <property type="match status" value="3"/>
</dbReference>
<evidence type="ECO:0000256" key="5">
    <source>
        <dbReference type="ARBA" id="ARBA00022963"/>
    </source>
</evidence>
<feature type="domain" description="PNPLA" evidence="13">
    <location>
        <begin position="1240"/>
        <end position="1406"/>
    </location>
</feature>
<feature type="active site" description="Proton acceptor" evidence="9">
    <location>
        <position position="1393"/>
    </location>
</feature>
<keyword evidence="7 9" id="KW-0443">Lipid metabolism</keyword>
<feature type="compositionally biased region" description="Low complexity" evidence="11">
    <location>
        <begin position="501"/>
        <end position="523"/>
    </location>
</feature>
<feature type="compositionally biased region" description="Low complexity" evidence="11">
    <location>
        <begin position="323"/>
        <end position="335"/>
    </location>
</feature>
<feature type="short sequence motif" description="DGA/G" evidence="9">
    <location>
        <begin position="1393"/>
        <end position="1395"/>
    </location>
</feature>
<feature type="compositionally biased region" description="Low complexity" evidence="11">
    <location>
        <begin position="1578"/>
        <end position="1606"/>
    </location>
</feature>
<feature type="compositionally biased region" description="Polar residues" evidence="11">
    <location>
        <begin position="1759"/>
        <end position="1778"/>
    </location>
</feature>
<dbReference type="InterPro" id="IPR056556">
    <property type="entry name" value="NTE1_P-loop_dom"/>
</dbReference>
<dbReference type="PROSITE" id="PS50042">
    <property type="entry name" value="CNMP_BINDING_3"/>
    <property type="match status" value="3"/>
</dbReference>
<dbReference type="GO" id="GO:0016042">
    <property type="term" value="P:lipid catabolic process"/>
    <property type="evidence" value="ECO:0007669"/>
    <property type="project" value="UniProtKB-UniRule"/>
</dbReference>
<dbReference type="Pfam" id="PF00027">
    <property type="entry name" value="cNMP_binding"/>
    <property type="match status" value="3"/>
</dbReference>
<evidence type="ECO:0000256" key="2">
    <source>
        <dbReference type="ARBA" id="ARBA00006636"/>
    </source>
</evidence>
<keyword evidence="6" id="KW-1133">Transmembrane helix</keyword>
<dbReference type="Gene3D" id="3.40.1090.10">
    <property type="entry name" value="Cytosolic phospholipase A2 catalytic domain"/>
    <property type="match status" value="2"/>
</dbReference>
<evidence type="ECO:0000256" key="6">
    <source>
        <dbReference type="ARBA" id="ARBA00022989"/>
    </source>
</evidence>
<feature type="region of interest" description="Disordered" evidence="11">
    <location>
        <begin position="560"/>
        <end position="582"/>
    </location>
</feature>
<dbReference type="SUPFAM" id="SSF52151">
    <property type="entry name" value="FabD/lysophospholipase-like"/>
    <property type="match status" value="1"/>
</dbReference>
<keyword evidence="3" id="KW-0812">Transmembrane</keyword>
<name>A0AAV1IIW5_9CHLO</name>
<evidence type="ECO:0000256" key="8">
    <source>
        <dbReference type="ARBA" id="ARBA00023136"/>
    </source>
</evidence>
<feature type="compositionally biased region" description="Polar residues" evidence="11">
    <location>
        <begin position="1785"/>
        <end position="1803"/>
    </location>
</feature>
<evidence type="ECO:0000313" key="15">
    <source>
        <dbReference type="Proteomes" id="UP001314263"/>
    </source>
</evidence>
<feature type="compositionally biased region" description="Basic and acidic residues" evidence="11">
    <location>
        <begin position="1696"/>
        <end position="1706"/>
    </location>
</feature>
<dbReference type="Proteomes" id="UP001314263">
    <property type="component" value="Unassembled WGS sequence"/>
</dbReference>
<evidence type="ECO:0000256" key="10">
    <source>
        <dbReference type="RuleBase" id="RU361262"/>
    </source>
</evidence>
<keyword evidence="15" id="KW-1185">Reference proteome</keyword>
<feature type="compositionally biased region" description="Acidic residues" evidence="11">
    <location>
        <begin position="1746"/>
        <end position="1756"/>
    </location>
</feature>
<gene>
    <name evidence="14" type="ORF">CVIRNUC_009598</name>
</gene>
<feature type="compositionally biased region" description="Polar residues" evidence="11">
    <location>
        <begin position="932"/>
        <end position="951"/>
    </location>
</feature>
<feature type="region of interest" description="Disordered" evidence="11">
    <location>
        <begin position="355"/>
        <end position="397"/>
    </location>
</feature>